<dbReference type="Pfam" id="PF12161">
    <property type="entry name" value="HsdM_N"/>
    <property type="match status" value="1"/>
</dbReference>
<dbReference type="REBASE" id="393947">
    <property type="entry name" value="M.KpuW9323ORF9630P"/>
</dbReference>
<evidence type="ECO:0000256" key="7">
    <source>
        <dbReference type="ARBA" id="ARBA00047942"/>
    </source>
</evidence>
<accession>A0A7D3XIT7</accession>
<evidence type="ECO:0000259" key="10">
    <source>
        <dbReference type="Pfam" id="PF12161"/>
    </source>
</evidence>
<feature type="domain" description="DNA methylase adenine-specific" evidence="9">
    <location>
        <begin position="161"/>
        <end position="469"/>
    </location>
</feature>
<evidence type="ECO:0000256" key="2">
    <source>
        <dbReference type="ARBA" id="ARBA00011900"/>
    </source>
</evidence>
<keyword evidence="5" id="KW-0949">S-adenosyl-L-methionine</keyword>
<feature type="region of interest" description="Disordered" evidence="8">
    <location>
        <begin position="677"/>
        <end position="696"/>
    </location>
</feature>
<dbReference type="InterPro" id="IPR003356">
    <property type="entry name" value="DNA_methylase_A-5"/>
</dbReference>
<dbReference type="InterPro" id="IPR029063">
    <property type="entry name" value="SAM-dependent_MTases_sf"/>
</dbReference>
<dbReference type="Gene3D" id="1.20.1260.30">
    <property type="match status" value="1"/>
</dbReference>
<dbReference type="EC" id="2.1.1.72" evidence="2"/>
<evidence type="ECO:0000313" key="11">
    <source>
        <dbReference type="EMBL" id="QKG84704.1"/>
    </source>
</evidence>
<evidence type="ECO:0000256" key="3">
    <source>
        <dbReference type="ARBA" id="ARBA00022603"/>
    </source>
</evidence>
<dbReference type="InterPro" id="IPR051537">
    <property type="entry name" value="DNA_Adenine_Mtase"/>
</dbReference>
<dbReference type="GO" id="GO:0009007">
    <property type="term" value="F:site-specific DNA-methyltransferase (adenine-specific) activity"/>
    <property type="evidence" value="ECO:0007669"/>
    <property type="project" value="UniProtKB-EC"/>
</dbReference>
<dbReference type="Pfam" id="PF02384">
    <property type="entry name" value="N6_Mtase"/>
    <property type="match status" value="1"/>
</dbReference>
<evidence type="ECO:0000256" key="6">
    <source>
        <dbReference type="ARBA" id="ARBA00022747"/>
    </source>
</evidence>
<keyword evidence="6" id="KW-0680">Restriction system</keyword>
<comment type="catalytic activity">
    <reaction evidence="7">
        <text>a 2'-deoxyadenosine in DNA + S-adenosyl-L-methionine = an N(6)-methyl-2'-deoxyadenosine in DNA + S-adenosyl-L-homocysteine + H(+)</text>
        <dbReference type="Rhea" id="RHEA:15197"/>
        <dbReference type="Rhea" id="RHEA-COMP:12418"/>
        <dbReference type="Rhea" id="RHEA-COMP:12419"/>
        <dbReference type="ChEBI" id="CHEBI:15378"/>
        <dbReference type="ChEBI" id="CHEBI:57856"/>
        <dbReference type="ChEBI" id="CHEBI:59789"/>
        <dbReference type="ChEBI" id="CHEBI:90615"/>
        <dbReference type="ChEBI" id="CHEBI:90616"/>
        <dbReference type="EC" id="2.1.1.72"/>
    </reaction>
</comment>
<dbReference type="PRINTS" id="PR00507">
    <property type="entry name" value="N12N6MTFRASE"/>
</dbReference>
<evidence type="ECO:0000313" key="12">
    <source>
        <dbReference type="Proteomes" id="UP000503088"/>
    </source>
</evidence>
<dbReference type="Gene3D" id="3.40.50.150">
    <property type="entry name" value="Vaccinia Virus protein VP39"/>
    <property type="match status" value="1"/>
</dbReference>
<keyword evidence="12" id="KW-1185">Reference proteome</keyword>
<dbReference type="InterPro" id="IPR038333">
    <property type="entry name" value="T1MK-like_N_sf"/>
</dbReference>
<name>A0A7D3XIT7_9BACL</name>
<dbReference type="SUPFAM" id="SSF53335">
    <property type="entry name" value="S-adenosyl-L-methionine-dependent methyltransferases"/>
    <property type="match status" value="1"/>
</dbReference>
<dbReference type="GO" id="GO:0008170">
    <property type="term" value="F:N-methyltransferase activity"/>
    <property type="evidence" value="ECO:0007669"/>
    <property type="project" value="InterPro"/>
</dbReference>
<proteinExistence type="inferred from homology"/>
<dbReference type="EMBL" id="CP048104">
    <property type="protein sequence ID" value="QKG84704.1"/>
    <property type="molecule type" value="Genomic_DNA"/>
</dbReference>
<dbReference type="InterPro" id="IPR022749">
    <property type="entry name" value="D12N6_MeTrfase_N"/>
</dbReference>
<feature type="compositionally biased region" description="Acidic residues" evidence="8">
    <location>
        <begin position="685"/>
        <end position="696"/>
    </location>
</feature>
<keyword evidence="4" id="KW-0808">Transferase</keyword>
<protein>
    <recommendedName>
        <fullName evidence="2">site-specific DNA-methyltransferase (adenine-specific)</fullName>
        <ecNumber evidence="2">2.1.1.72</ecNumber>
    </recommendedName>
</protein>
<evidence type="ECO:0000256" key="8">
    <source>
        <dbReference type="SAM" id="MobiDB-lite"/>
    </source>
</evidence>
<sequence>MTKLTLSQLERHLFAAADILRGKMDASEFKEYIFGMLFLKRCSDVFDEKYEQIIQENLKRGRTEEEARQRAERPISYRDTFFVPEPARWDHILNELHSDLGNALNKALKGLEDENPVLEGVVGHIDFNRKTGQTRLSDQKLRDLIQHFNKHRLRNEDFENPDLLGAAYEYLIAQFADSAGKKGGEFYTPREVVRLMVQLTRPEQGMRIYDPCCGSGGMLIHAHRYVEEHGDNTRDLSLFGQDNNGGVWAICKMNLLLHGINANQDIRNEDTIANPLHVEGGELVRFDRVLSNPPFSQNYSQSELHFRERFHYGFCPETGKKADLMFVQHMLSVLRSDGMLATVMPHGVLFRGGAEKEIRKGFIEDDLLEAVIGLPPNLFYGTGIPACILVMRAPGAKPDARKRKVLFINADADYHAGRAQNHLRPEDIEKIVSTFADFAAVPGYAAVVTREQLAENDWNLNIRRYADNAPAPEPHDVRAHLEGGVPRAEVEAKRPLFEAHGFNPASLLVERGDGYLEFTPELKEKGEIAFRIQSDPGLRTREEELNRAFSVWWQESERHLITLPENRQLMALRQELFTSFAQALTPVGLLDRFQVTGTIAGWWYDAQHDLRTLAAQGFAGAVDAWLTALKAALEDKDKKQKENIDPRTHPLTRRLLPDYLKQLDDLEGERAELEGKLEAAKSSNAEEEGEAEETLSEAEVKAIKKELNALKRQQKQLEGAFLRHLEQARSALSEETCRELILSILRESLTAQLDRSVTAHRQQVVAAVENWWDKYYVTLREIERERDEAKEKLEAFLRGLGYVAK</sequence>
<dbReference type="KEGG" id="kpul:GXN76_09630"/>
<dbReference type="RefSeq" id="WP_173222672.1">
    <property type="nucleotide sequence ID" value="NZ_CP048104.1"/>
</dbReference>
<feature type="domain" description="N6 adenine-specific DNA methyltransferase N-terminal" evidence="10">
    <location>
        <begin position="9"/>
        <end position="148"/>
    </location>
</feature>
<comment type="similarity">
    <text evidence="1">Belongs to the N(4)/N(6)-methyltransferase family.</text>
</comment>
<dbReference type="PANTHER" id="PTHR42933:SF3">
    <property type="entry name" value="TYPE I RESTRICTION ENZYME MJAVIII METHYLASE SUBUNIT"/>
    <property type="match status" value="1"/>
</dbReference>
<evidence type="ECO:0000256" key="1">
    <source>
        <dbReference type="ARBA" id="ARBA00006594"/>
    </source>
</evidence>
<evidence type="ECO:0000256" key="4">
    <source>
        <dbReference type="ARBA" id="ARBA00022679"/>
    </source>
</evidence>
<dbReference type="AlphaFoldDB" id="A0A7D3XIT7"/>
<dbReference type="GO" id="GO:0003677">
    <property type="term" value="F:DNA binding"/>
    <property type="evidence" value="ECO:0007669"/>
    <property type="project" value="InterPro"/>
</dbReference>
<reference evidence="11 12" key="1">
    <citation type="submission" date="2020-01" db="EMBL/GenBank/DDBJ databases">
        <authorList>
            <person name="Gulvik C.A."/>
            <person name="Batra D.G."/>
        </authorList>
    </citation>
    <scope>NUCLEOTIDE SEQUENCE [LARGE SCALE GENOMIC DNA]</scope>
    <source>
        <strain evidence="11 12">W9323</strain>
    </source>
</reference>
<organism evidence="11 12">
    <name type="scientific">Kroppenstedtia pulmonis</name>
    <dbReference type="NCBI Taxonomy" id="1380685"/>
    <lineage>
        <taxon>Bacteria</taxon>
        <taxon>Bacillati</taxon>
        <taxon>Bacillota</taxon>
        <taxon>Bacilli</taxon>
        <taxon>Bacillales</taxon>
        <taxon>Thermoactinomycetaceae</taxon>
        <taxon>Kroppenstedtia</taxon>
    </lineage>
</organism>
<evidence type="ECO:0000259" key="9">
    <source>
        <dbReference type="Pfam" id="PF02384"/>
    </source>
</evidence>
<dbReference type="GO" id="GO:0009307">
    <property type="term" value="P:DNA restriction-modification system"/>
    <property type="evidence" value="ECO:0007669"/>
    <property type="project" value="UniProtKB-KW"/>
</dbReference>
<keyword evidence="3 11" id="KW-0489">Methyltransferase</keyword>
<dbReference type="GO" id="GO:0032259">
    <property type="term" value="P:methylation"/>
    <property type="evidence" value="ECO:0007669"/>
    <property type="project" value="UniProtKB-KW"/>
</dbReference>
<evidence type="ECO:0000256" key="5">
    <source>
        <dbReference type="ARBA" id="ARBA00022691"/>
    </source>
</evidence>
<gene>
    <name evidence="11" type="ORF">GXN76_09630</name>
</gene>
<dbReference type="PANTHER" id="PTHR42933">
    <property type="entry name" value="SLR6095 PROTEIN"/>
    <property type="match status" value="1"/>
</dbReference>
<dbReference type="Proteomes" id="UP000503088">
    <property type="component" value="Chromosome"/>
</dbReference>